<dbReference type="PANTHER" id="PTHR43813">
    <property type="entry name" value="ACYL-ACTIVATING ENZYME 16, CHLOROPLASTIC-RELATED"/>
    <property type="match status" value="1"/>
</dbReference>
<feature type="non-terminal residue" evidence="2">
    <location>
        <position position="169"/>
    </location>
</feature>
<dbReference type="InterPro" id="IPR052987">
    <property type="entry name" value="Chloroplast_AMP-bd_Enzymes"/>
</dbReference>
<dbReference type="HOGENOM" id="CLU_1589951_0_0_10"/>
<feature type="domain" description="AMP-dependent synthetase/ligase" evidence="1">
    <location>
        <begin position="22"/>
        <end position="157"/>
    </location>
</feature>
<dbReference type="Pfam" id="PF00501">
    <property type="entry name" value="AMP-binding"/>
    <property type="match status" value="1"/>
</dbReference>
<dbReference type="InterPro" id="IPR042099">
    <property type="entry name" value="ANL_N_sf"/>
</dbReference>
<evidence type="ECO:0000313" key="2">
    <source>
        <dbReference type="EMBL" id="EEC96297.1"/>
    </source>
</evidence>
<protein>
    <recommendedName>
        <fullName evidence="1">AMP-dependent synthetase/ligase domain-containing protein</fullName>
    </recommendedName>
</protein>
<sequence length="169" mass="19310">MRSGKYKYKNKLNMKKTIIDLFESSVRRYPDNPFLWEKTTNAFEPTTYKEVQQQVYTAGAGLIALGVKKGDNMALLSEGRNAWIIGELAMFYAGATNVPLSIKLEEANDLLFRLVHADVKYILVSGNQLKKIRSIMDKLPLVEKVIVIDELPEHKEKENIMVPKYSGWV</sequence>
<evidence type="ECO:0000259" key="1">
    <source>
        <dbReference type="Pfam" id="PF00501"/>
    </source>
</evidence>
<dbReference type="EMBL" id="ABYH01000257">
    <property type="protein sequence ID" value="EEC96297.1"/>
    <property type="molecule type" value="Genomic_DNA"/>
</dbReference>
<dbReference type="Gene3D" id="3.40.50.12780">
    <property type="entry name" value="N-terminal domain of ligase-like"/>
    <property type="match status" value="1"/>
</dbReference>
<evidence type="ECO:0000313" key="3">
    <source>
        <dbReference type="Proteomes" id="UP000005510"/>
    </source>
</evidence>
<organism evidence="2 3">
    <name type="scientific">Parabacteroides johnsonii DSM 18315</name>
    <dbReference type="NCBI Taxonomy" id="537006"/>
    <lineage>
        <taxon>Bacteria</taxon>
        <taxon>Pseudomonadati</taxon>
        <taxon>Bacteroidota</taxon>
        <taxon>Bacteroidia</taxon>
        <taxon>Bacteroidales</taxon>
        <taxon>Tannerellaceae</taxon>
        <taxon>Parabacteroides</taxon>
    </lineage>
</organism>
<dbReference type="AlphaFoldDB" id="B7BB91"/>
<reference evidence="2 3" key="1">
    <citation type="submission" date="2008-10" db="EMBL/GenBank/DDBJ databases">
        <title>Draft genome sequence of Parabacteroides johnsonii (DSM 18315).</title>
        <authorList>
            <person name="Sudarsanam P."/>
            <person name="Ley R."/>
            <person name="Guruge J."/>
            <person name="Turnbaugh P.J."/>
            <person name="Mahowald M."/>
            <person name="Liep D."/>
            <person name="Gordon J."/>
        </authorList>
    </citation>
    <scope>NUCLEOTIDE SEQUENCE [LARGE SCALE GENOMIC DNA]</scope>
    <source>
        <strain evidence="2 3">DSM 18315</strain>
    </source>
</reference>
<comment type="caution">
    <text evidence="2">The sequence shown here is derived from an EMBL/GenBank/DDBJ whole genome shotgun (WGS) entry which is preliminary data.</text>
</comment>
<accession>B7BB91</accession>
<name>B7BB91_9BACT</name>
<gene>
    <name evidence="2" type="ORF">PRABACTJOHN_02301</name>
</gene>
<dbReference type="SUPFAM" id="SSF56801">
    <property type="entry name" value="Acetyl-CoA synthetase-like"/>
    <property type="match status" value="1"/>
</dbReference>
<proteinExistence type="predicted"/>
<dbReference type="PANTHER" id="PTHR43813:SF1">
    <property type="entry name" value="ACYL-ACTIVATING ENZYME 16, CHLOROPLASTIC-RELATED"/>
    <property type="match status" value="1"/>
</dbReference>
<dbReference type="InterPro" id="IPR000873">
    <property type="entry name" value="AMP-dep_synth/lig_dom"/>
</dbReference>
<reference evidence="2 3" key="2">
    <citation type="submission" date="2008-10" db="EMBL/GenBank/DDBJ databases">
        <authorList>
            <person name="Fulton L."/>
            <person name="Clifton S."/>
            <person name="Fulton B."/>
            <person name="Xu J."/>
            <person name="Minx P."/>
            <person name="Pepin K.H."/>
            <person name="Johnson M."/>
            <person name="Bhonagiri V."/>
            <person name="Nash W.E."/>
            <person name="Mardis E.R."/>
            <person name="Wilson R.K."/>
        </authorList>
    </citation>
    <scope>NUCLEOTIDE SEQUENCE [LARGE SCALE GENOMIC DNA]</scope>
    <source>
        <strain evidence="2 3">DSM 18315</strain>
    </source>
</reference>
<dbReference type="STRING" id="537006.PRABACTJOHN_02301"/>
<dbReference type="Proteomes" id="UP000005510">
    <property type="component" value="Unassembled WGS sequence"/>
</dbReference>